<dbReference type="OrthoDB" id="9815205at2"/>
<comment type="caution">
    <text evidence="3">The sequence shown here is derived from an EMBL/GenBank/DDBJ whole genome shotgun (WGS) entry which is preliminary data.</text>
</comment>
<name>A0A4R7FAD5_9FLAO</name>
<dbReference type="GO" id="GO:0016209">
    <property type="term" value="F:antioxidant activity"/>
    <property type="evidence" value="ECO:0007669"/>
    <property type="project" value="InterPro"/>
</dbReference>
<dbReference type="Gene3D" id="3.40.30.10">
    <property type="entry name" value="Glutaredoxin"/>
    <property type="match status" value="1"/>
</dbReference>
<dbReference type="InterPro" id="IPR017937">
    <property type="entry name" value="Thioredoxin_CS"/>
</dbReference>
<evidence type="ECO:0000259" key="2">
    <source>
        <dbReference type="PROSITE" id="PS51352"/>
    </source>
</evidence>
<dbReference type="RefSeq" id="WP_133711374.1">
    <property type="nucleotide sequence ID" value="NZ_SOAG01000001.1"/>
</dbReference>
<feature type="domain" description="Thioredoxin" evidence="2">
    <location>
        <begin position="15"/>
        <end position="167"/>
    </location>
</feature>
<gene>
    <name evidence="3" type="ORF">C8P70_10184</name>
</gene>
<proteinExistence type="predicted"/>
<dbReference type="InterPro" id="IPR013766">
    <property type="entry name" value="Thioredoxin_domain"/>
</dbReference>
<dbReference type="InterPro" id="IPR000866">
    <property type="entry name" value="AhpC/TSA"/>
</dbReference>
<dbReference type="GO" id="GO:0016491">
    <property type="term" value="F:oxidoreductase activity"/>
    <property type="evidence" value="ECO:0007669"/>
    <property type="project" value="InterPro"/>
</dbReference>
<dbReference type="Proteomes" id="UP000295215">
    <property type="component" value="Unassembled WGS sequence"/>
</dbReference>
<dbReference type="InterPro" id="IPR036249">
    <property type="entry name" value="Thioredoxin-like_sf"/>
</dbReference>
<protein>
    <submittedName>
        <fullName evidence="3">AhpC/TSA family protein</fullName>
    </submittedName>
</protein>
<dbReference type="AlphaFoldDB" id="A0A4R7FAD5"/>
<reference evidence="3 4" key="1">
    <citation type="submission" date="2019-03" db="EMBL/GenBank/DDBJ databases">
        <title>Genomic Encyclopedia of Archaeal and Bacterial Type Strains, Phase II (KMG-II): from individual species to whole genera.</title>
        <authorList>
            <person name="Goeker M."/>
        </authorList>
    </citation>
    <scope>NUCLEOTIDE SEQUENCE [LARGE SCALE GENOMIC DNA]</scope>
    <source>
        <strain evidence="3 4">DSM 28213</strain>
    </source>
</reference>
<sequence length="167" mass="19529">MQKVLISLLLCLILVGCGQKQEKQEQIISTETSYSSAFKKFMQQDDKLYVVNFWATWCVPCVKELPNFMKVDEEFKNEKNFKMILISMDKMADFESKVKTFVKENNITPDVYLLSDNKKMNEWIPKIHPNWSGAIPATAMYKNGKRVFFHEGTLTYEELKTIVNNHL</sequence>
<accession>A0A4R7FAD5</accession>
<dbReference type="PROSITE" id="PS51257">
    <property type="entry name" value="PROKAR_LIPOPROTEIN"/>
    <property type="match status" value="1"/>
</dbReference>
<keyword evidence="1" id="KW-0676">Redox-active center</keyword>
<keyword evidence="4" id="KW-1185">Reference proteome</keyword>
<organism evidence="3 4">
    <name type="scientific">Myroides indicus</name>
    <dbReference type="NCBI Taxonomy" id="1323422"/>
    <lineage>
        <taxon>Bacteria</taxon>
        <taxon>Pseudomonadati</taxon>
        <taxon>Bacteroidota</taxon>
        <taxon>Flavobacteriia</taxon>
        <taxon>Flavobacteriales</taxon>
        <taxon>Flavobacteriaceae</taxon>
        <taxon>Myroides</taxon>
    </lineage>
</organism>
<dbReference type="PANTHER" id="PTHR42852:SF17">
    <property type="entry name" value="THIOREDOXIN-LIKE PROTEIN HI_1115"/>
    <property type="match status" value="1"/>
</dbReference>
<dbReference type="PROSITE" id="PS00194">
    <property type="entry name" value="THIOREDOXIN_1"/>
    <property type="match status" value="1"/>
</dbReference>
<evidence type="ECO:0000313" key="3">
    <source>
        <dbReference type="EMBL" id="TDS66188.1"/>
    </source>
</evidence>
<dbReference type="SUPFAM" id="SSF52833">
    <property type="entry name" value="Thioredoxin-like"/>
    <property type="match status" value="1"/>
</dbReference>
<evidence type="ECO:0000313" key="4">
    <source>
        <dbReference type="Proteomes" id="UP000295215"/>
    </source>
</evidence>
<dbReference type="CDD" id="cd02966">
    <property type="entry name" value="TlpA_like_family"/>
    <property type="match status" value="1"/>
</dbReference>
<dbReference type="InterPro" id="IPR050553">
    <property type="entry name" value="Thioredoxin_ResA/DsbE_sf"/>
</dbReference>
<dbReference type="PROSITE" id="PS51352">
    <property type="entry name" value="THIOREDOXIN_2"/>
    <property type="match status" value="1"/>
</dbReference>
<dbReference type="PANTHER" id="PTHR42852">
    <property type="entry name" value="THIOL:DISULFIDE INTERCHANGE PROTEIN DSBE"/>
    <property type="match status" value="1"/>
</dbReference>
<dbReference type="Pfam" id="PF00578">
    <property type="entry name" value="AhpC-TSA"/>
    <property type="match status" value="1"/>
</dbReference>
<evidence type="ECO:0000256" key="1">
    <source>
        <dbReference type="ARBA" id="ARBA00023284"/>
    </source>
</evidence>
<dbReference type="EMBL" id="SOAG01000001">
    <property type="protein sequence ID" value="TDS66188.1"/>
    <property type="molecule type" value="Genomic_DNA"/>
</dbReference>